<name>A0ACC2WXJ1_9TREE</name>
<evidence type="ECO:0000313" key="1">
    <source>
        <dbReference type="EMBL" id="KAJ9116030.1"/>
    </source>
</evidence>
<reference evidence="1" key="1">
    <citation type="submission" date="2023-04" db="EMBL/GenBank/DDBJ databases">
        <title>Draft Genome sequencing of Naganishia species isolated from polar environments using Oxford Nanopore Technology.</title>
        <authorList>
            <person name="Leo P."/>
            <person name="Venkateswaran K."/>
        </authorList>
    </citation>
    <scope>NUCLEOTIDE SEQUENCE</scope>
    <source>
        <strain evidence="1">MNA-CCFEE 5262</strain>
    </source>
</reference>
<dbReference type="EMBL" id="JASBWS010000004">
    <property type="protein sequence ID" value="KAJ9116030.1"/>
    <property type="molecule type" value="Genomic_DNA"/>
</dbReference>
<accession>A0ACC2WXJ1</accession>
<comment type="caution">
    <text evidence="1">The sequence shown here is derived from an EMBL/GenBank/DDBJ whole genome shotgun (WGS) entry which is preliminary data.</text>
</comment>
<proteinExistence type="predicted"/>
<keyword evidence="2" id="KW-1185">Reference proteome</keyword>
<protein>
    <submittedName>
        <fullName evidence="1">Uncharacterized protein</fullName>
    </submittedName>
</protein>
<dbReference type="Proteomes" id="UP001230649">
    <property type="component" value="Unassembled WGS sequence"/>
</dbReference>
<organism evidence="1 2">
    <name type="scientific">Naganishia adeliensis</name>
    <dbReference type="NCBI Taxonomy" id="92952"/>
    <lineage>
        <taxon>Eukaryota</taxon>
        <taxon>Fungi</taxon>
        <taxon>Dikarya</taxon>
        <taxon>Basidiomycota</taxon>
        <taxon>Agaricomycotina</taxon>
        <taxon>Tremellomycetes</taxon>
        <taxon>Filobasidiales</taxon>
        <taxon>Filobasidiaceae</taxon>
        <taxon>Naganishia</taxon>
    </lineage>
</organism>
<gene>
    <name evidence="1" type="ORF">QFC20_000697</name>
</gene>
<sequence>MALLADPRASRRFHIALLGALLLFGLSTMVLSVAWLVAARDYYFDVSFVHKSLVLNTVEIPYKGLKNSITVVLVENAIFVALLVLNLAGAVHQSVKLSEQGCFGNTCQFGSATLALAWVSTILLIAFVAFLIIWSVVHESGQRTRSIYLSSQDIKADYVEQESESLLQAGMTGDIAPGSPLTSASHPVTPVVAAASPAATSHPVTPVAVSTSPTATFNPGIPFAAYELTHA</sequence>
<evidence type="ECO:0000313" key="2">
    <source>
        <dbReference type="Proteomes" id="UP001230649"/>
    </source>
</evidence>